<dbReference type="Pfam" id="PF14542">
    <property type="entry name" value="Acetyltransf_CG"/>
    <property type="match status" value="1"/>
</dbReference>
<comment type="caution">
    <text evidence="1">The sequence shown here is derived from an EMBL/GenBank/DDBJ whole genome shotgun (WGS) entry which is preliminary data.</text>
</comment>
<reference evidence="1 2" key="1">
    <citation type="submission" date="2016-07" db="EMBL/GenBank/DDBJ databases">
        <title>Draft genome sequence of Prauserella muralis DSM 45305, isolated from a mould-covered wall in an indoor environment.</title>
        <authorList>
            <person name="Ruckert C."/>
            <person name="Albersmeier A."/>
            <person name="Jiang C.-L."/>
            <person name="Jiang Y."/>
            <person name="Kalinowski J."/>
            <person name="Schneider O."/>
            <person name="Winkler A."/>
            <person name="Zotchev S.B."/>
        </authorList>
    </citation>
    <scope>NUCLEOTIDE SEQUENCE [LARGE SCALE GENOMIC DNA]</scope>
    <source>
        <strain evidence="1 2">DSM 45305</strain>
    </source>
</reference>
<gene>
    <name evidence="1" type="ORF">BAY60_20350</name>
</gene>
<dbReference type="InterPro" id="IPR031165">
    <property type="entry name" value="GNAT_YJDJ"/>
</dbReference>
<accession>A0A2V4APG4</accession>
<dbReference type="Proteomes" id="UP000249915">
    <property type="component" value="Unassembled WGS sequence"/>
</dbReference>
<organism evidence="1 2">
    <name type="scientific">Prauserella muralis</name>
    <dbReference type="NCBI Taxonomy" id="588067"/>
    <lineage>
        <taxon>Bacteria</taxon>
        <taxon>Bacillati</taxon>
        <taxon>Actinomycetota</taxon>
        <taxon>Actinomycetes</taxon>
        <taxon>Pseudonocardiales</taxon>
        <taxon>Pseudonocardiaceae</taxon>
        <taxon>Prauserella</taxon>
    </lineage>
</organism>
<dbReference type="Gene3D" id="3.40.630.30">
    <property type="match status" value="1"/>
</dbReference>
<protein>
    <submittedName>
        <fullName evidence="1">Acetyltransferase</fullName>
    </submittedName>
</protein>
<dbReference type="InterPro" id="IPR045057">
    <property type="entry name" value="Gcn5-rel_NAT"/>
</dbReference>
<dbReference type="OrthoDB" id="5405911at2"/>
<evidence type="ECO:0000313" key="2">
    <source>
        <dbReference type="Proteomes" id="UP000249915"/>
    </source>
</evidence>
<keyword evidence="2" id="KW-1185">Reference proteome</keyword>
<dbReference type="InterPro" id="IPR016181">
    <property type="entry name" value="Acyl_CoA_acyltransferase"/>
</dbReference>
<dbReference type="GO" id="GO:0016740">
    <property type="term" value="F:transferase activity"/>
    <property type="evidence" value="ECO:0007669"/>
    <property type="project" value="UniProtKB-KW"/>
</dbReference>
<sequence>MTDETGQARVVRNEELARYELWVGDAVAGFSEYADSDGRTVFRHTEIDDAFAGQGLGKVLAAGALDEAVGRGRVIVPVCPFIGSYVRKNPGYTEHVRWPEGTAGE</sequence>
<dbReference type="RefSeq" id="WP_112282842.1">
    <property type="nucleotide sequence ID" value="NZ_MASW01000005.1"/>
</dbReference>
<dbReference type="PANTHER" id="PTHR31435:SF10">
    <property type="entry name" value="BSR4717 PROTEIN"/>
    <property type="match status" value="1"/>
</dbReference>
<dbReference type="EMBL" id="MASW01000005">
    <property type="protein sequence ID" value="PXY22239.1"/>
    <property type="molecule type" value="Genomic_DNA"/>
</dbReference>
<dbReference type="SUPFAM" id="SSF55729">
    <property type="entry name" value="Acyl-CoA N-acyltransferases (Nat)"/>
    <property type="match status" value="1"/>
</dbReference>
<proteinExistence type="predicted"/>
<dbReference type="AlphaFoldDB" id="A0A2V4APG4"/>
<dbReference type="PANTHER" id="PTHR31435">
    <property type="entry name" value="PROTEIN NATD1"/>
    <property type="match status" value="1"/>
</dbReference>
<keyword evidence="1" id="KW-0808">Transferase</keyword>
<evidence type="ECO:0000313" key="1">
    <source>
        <dbReference type="EMBL" id="PXY22239.1"/>
    </source>
</evidence>
<dbReference type="PROSITE" id="PS51729">
    <property type="entry name" value="GNAT_YJDJ"/>
    <property type="match status" value="1"/>
</dbReference>
<name>A0A2V4APG4_9PSEU</name>